<organism evidence="2 3">
    <name type="scientific">Zasmidium cellare ATCC 36951</name>
    <dbReference type="NCBI Taxonomy" id="1080233"/>
    <lineage>
        <taxon>Eukaryota</taxon>
        <taxon>Fungi</taxon>
        <taxon>Dikarya</taxon>
        <taxon>Ascomycota</taxon>
        <taxon>Pezizomycotina</taxon>
        <taxon>Dothideomycetes</taxon>
        <taxon>Dothideomycetidae</taxon>
        <taxon>Mycosphaerellales</taxon>
        <taxon>Mycosphaerellaceae</taxon>
        <taxon>Zasmidium</taxon>
    </lineage>
</organism>
<evidence type="ECO:0000313" key="2">
    <source>
        <dbReference type="EMBL" id="KAF2171517.1"/>
    </source>
</evidence>
<protein>
    <submittedName>
        <fullName evidence="2">Uncharacterized protein</fullName>
    </submittedName>
</protein>
<accession>A0A6A6CWE9</accession>
<dbReference type="GeneID" id="54557856"/>
<gene>
    <name evidence="2" type="ORF">M409DRAFT_18630</name>
</gene>
<evidence type="ECO:0000256" key="1">
    <source>
        <dbReference type="SAM" id="MobiDB-lite"/>
    </source>
</evidence>
<reference evidence="2" key="1">
    <citation type="journal article" date="2020" name="Stud. Mycol.">
        <title>101 Dothideomycetes genomes: a test case for predicting lifestyles and emergence of pathogens.</title>
        <authorList>
            <person name="Haridas S."/>
            <person name="Albert R."/>
            <person name="Binder M."/>
            <person name="Bloem J."/>
            <person name="Labutti K."/>
            <person name="Salamov A."/>
            <person name="Andreopoulos B."/>
            <person name="Baker S."/>
            <person name="Barry K."/>
            <person name="Bills G."/>
            <person name="Bluhm B."/>
            <person name="Cannon C."/>
            <person name="Castanera R."/>
            <person name="Culley D."/>
            <person name="Daum C."/>
            <person name="Ezra D."/>
            <person name="Gonzalez J."/>
            <person name="Henrissat B."/>
            <person name="Kuo A."/>
            <person name="Liang C."/>
            <person name="Lipzen A."/>
            <person name="Lutzoni F."/>
            <person name="Magnuson J."/>
            <person name="Mondo S."/>
            <person name="Nolan M."/>
            <person name="Ohm R."/>
            <person name="Pangilinan J."/>
            <person name="Park H.-J."/>
            <person name="Ramirez L."/>
            <person name="Alfaro M."/>
            <person name="Sun H."/>
            <person name="Tritt A."/>
            <person name="Yoshinaga Y."/>
            <person name="Zwiers L.-H."/>
            <person name="Turgeon B."/>
            <person name="Goodwin S."/>
            <person name="Spatafora J."/>
            <person name="Crous P."/>
            <person name="Grigoriev I."/>
        </authorList>
    </citation>
    <scope>NUCLEOTIDE SEQUENCE</scope>
    <source>
        <strain evidence="2">ATCC 36951</strain>
    </source>
</reference>
<evidence type="ECO:0000313" key="3">
    <source>
        <dbReference type="Proteomes" id="UP000799537"/>
    </source>
</evidence>
<feature type="region of interest" description="Disordered" evidence="1">
    <location>
        <begin position="1"/>
        <end position="59"/>
    </location>
</feature>
<dbReference type="Proteomes" id="UP000799537">
    <property type="component" value="Unassembled WGS sequence"/>
</dbReference>
<keyword evidence="3" id="KW-1185">Reference proteome</keyword>
<dbReference type="AlphaFoldDB" id="A0A6A6CWE9"/>
<dbReference type="OrthoDB" id="3438983at2759"/>
<name>A0A6A6CWE9_ZASCE</name>
<dbReference type="RefSeq" id="XP_033672406.1">
    <property type="nucleotide sequence ID" value="XM_033804584.1"/>
</dbReference>
<sequence length="323" mass="35453">MSSGTLWDVLDSGQADADQPAGNSQAPQPWRSRRVAAMQQAEEDKENAPPVGNESANESISYSRIPLADITTQTNALNFRQPCHGPAVNNRAQPISFASAPDPSGPSSQSKDDEDGFTQDAKSPPFPIPITIGEYHIPTQHPLTSHAINPPFRPVHATKDHGVLHSDQRHGITVRHLDMRPSTDPNAKLGDPGVVMGPDGKLWMMKSRNWGILTQHGETVTEAPIYTHNNNGLADKPVELWGEYLSIKPLRVAEVDFVNQSPSNPLLKIGNEFTRELTRNTMVLKYTDLQTRRPACDELLKVAEFDAESTEIVKAYAKKAFAG</sequence>
<proteinExistence type="predicted"/>
<feature type="region of interest" description="Disordered" evidence="1">
    <location>
        <begin position="81"/>
        <end position="126"/>
    </location>
</feature>
<dbReference type="EMBL" id="ML993583">
    <property type="protein sequence ID" value="KAF2171517.1"/>
    <property type="molecule type" value="Genomic_DNA"/>
</dbReference>